<dbReference type="Proteomes" id="UP000788419">
    <property type="component" value="Unassembled WGS sequence"/>
</dbReference>
<evidence type="ECO:0000313" key="2">
    <source>
        <dbReference type="Proteomes" id="UP000788419"/>
    </source>
</evidence>
<sequence>MPVRYQIRLPDAAQARGQEPSLSFSAHGAEGLAAQLQDALRTPGLFERWRALQAEPDDVDPALGVTDPLAQVSGEQRDLSIDLVALTAIPGDILKHRLRLLAGSRWELRNVTRA</sequence>
<proteinExistence type="predicted"/>
<protein>
    <submittedName>
        <fullName evidence="1">Uncharacterized protein</fullName>
    </submittedName>
</protein>
<dbReference type="EMBL" id="PDWN01000006">
    <property type="protein sequence ID" value="KAF1695079.1"/>
    <property type="molecule type" value="Genomic_DNA"/>
</dbReference>
<comment type="caution">
    <text evidence="1">The sequence shown here is derived from an EMBL/GenBank/DDBJ whole genome shotgun (WGS) entry which is preliminary data.</text>
</comment>
<name>A0ABQ6Z811_9GAMM</name>
<reference evidence="1 2" key="1">
    <citation type="submission" date="2017-10" db="EMBL/GenBank/DDBJ databases">
        <title>Whole genome sequencing of members of genus Pseudoxanthomonas.</title>
        <authorList>
            <person name="Kumar S."/>
            <person name="Bansal K."/>
            <person name="Kaur A."/>
            <person name="Patil P."/>
            <person name="Sharma S."/>
            <person name="Patil P.B."/>
        </authorList>
    </citation>
    <scope>NUCLEOTIDE SEQUENCE [LARGE SCALE GENOMIC DNA]</scope>
    <source>
        <strain evidence="1 2">DSM 17801</strain>
    </source>
</reference>
<keyword evidence="2" id="KW-1185">Reference proteome</keyword>
<accession>A0ABQ6Z811</accession>
<organism evidence="1 2">
    <name type="scientific">Pseudoxanthomonas daejeonensis</name>
    <dbReference type="NCBI Taxonomy" id="266062"/>
    <lineage>
        <taxon>Bacteria</taxon>
        <taxon>Pseudomonadati</taxon>
        <taxon>Pseudomonadota</taxon>
        <taxon>Gammaproteobacteria</taxon>
        <taxon>Lysobacterales</taxon>
        <taxon>Lysobacteraceae</taxon>
        <taxon>Pseudoxanthomonas</taxon>
    </lineage>
</organism>
<gene>
    <name evidence="1" type="ORF">CSC65_07645</name>
</gene>
<evidence type="ECO:0000313" key="1">
    <source>
        <dbReference type="EMBL" id="KAF1695079.1"/>
    </source>
</evidence>
<dbReference type="RefSeq" id="WP_162409986.1">
    <property type="nucleotide sequence ID" value="NZ_CP093331.1"/>
</dbReference>